<proteinExistence type="inferred from homology"/>
<keyword evidence="6" id="KW-0418">Kinase</keyword>
<keyword evidence="3" id="KW-0641">Proline biosynthesis</keyword>
<dbReference type="GO" id="GO:0005829">
    <property type="term" value="C:cytosol"/>
    <property type="evidence" value="ECO:0007669"/>
    <property type="project" value="TreeGrafter"/>
</dbReference>
<evidence type="ECO:0000259" key="8">
    <source>
        <dbReference type="Pfam" id="PF00696"/>
    </source>
</evidence>
<dbReference type="FunFam" id="3.40.1160.10:FF:000018">
    <property type="entry name" value="Glutamate 5-kinase"/>
    <property type="match status" value="1"/>
</dbReference>
<evidence type="ECO:0000256" key="7">
    <source>
        <dbReference type="ARBA" id="ARBA00022840"/>
    </source>
</evidence>
<organism evidence="9">
    <name type="scientific">Polytomella parva</name>
    <dbReference type="NCBI Taxonomy" id="51329"/>
    <lineage>
        <taxon>Eukaryota</taxon>
        <taxon>Viridiplantae</taxon>
        <taxon>Chlorophyta</taxon>
        <taxon>core chlorophytes</taxon>
        <taxon>Chlorophyceae</taxon>
        <taxon>CS clade</taxon>
        <taxon>Chlamydomonadales</taxon>
        <taxon>Chlamydomonadaceae</taxon>
        <taxon>Polytomella</taxon>
    </lineage>
</organism>
<evidence type="ECO:0000313" key="9">
    <source>
        <dbReference type="EMBL" id="CAD8781322.1"/>
    </source>
</evidence>
<dbReference type="Pfam" id="PF00696">
    <property type="entry name" value="AA_kinase"/>
    <property type="match status" value="1"/>
</dbReference>
<evidence type="ECO:0000256" key="2">
    <source>
        <dbReference type="ARBA" id="ARBA00022605"/>
    </source>
</evidence>
<evidence type="ECO:0000256" key="5">
    <source>
        <dbReference type="ARBA" id="ARBA00022741"/>
    </source>
</evidence>
<feature type="domain" description="Aspartate/glutamate/uridylate kinase" evidence="8">
    <location>
        <begin position="30"/>
        <end position="262"/>
    </location>
</feature>
<name>A0A7S0VA30_9CHLO</name>
<dbReference type="GO" id="GO:0004349">
    <property type="term" value="F:glutamate 5-kinase activity"/>
    <property type="evidence" value="ECO:0007669"/>
    <property type="project" value="InterPro"/>
</dbReference>
<protein>
    <recommendedName>
        <fullName evidence="8">Aspartate/glutamate/uridylate kinase domain-containing protein</fullName>
    </recommendedName>
</protein>
<keyword evidence="5" id="KW-0547">Nucleotide-binding</keyword>
<dbReference type="HAMAP" id="MF_00456">
    <property type="entry name" value="ProB"/>
    <property type="match status" value="1"/>
</dbReference>
<sequence length="291" mass="31591">MSGYEHHGEPYSAEQCGTVKSVLGSDKLIFVIKVGTSSLVRSEQHTLNLTNLARICETVLKLKNLGHHVVIVTSGAVGMGCQCLKLATRPTEVAKKQALAAVGQVLLMKYYVDFLGALDVKCAQVLLTWENIADKDQFYNARNTFAQLLAYGVVPVVNENDTVAVQELRFGDNDTLSAKVAALVEADYLFLLTDVDCLYTANPRDDPNAKPIWEVHDMDNLMTRVDTGGGAKGSQWGTGGMATKLTAARIATEAGCKMVIANSEKPDSIIEIGIHEAQERGTIFHPKPRVN</sequence>
<gene>
    <name evidence="9" type="ORF">PPAR00522_LOCUS15397</name>
</gene>
<dbReference type="InterPro" id="IPR001048">
    <property type="entry name" value="Asp/Glu/Uridylate_kinase"/>
</dbReference>
<accession>A0A7S0VA30</accession>
<keyword evidence="4" id="KW-0808">Transferase</keyword>
<dbReference type="GO" id="GO:0009084">
    <property type="term" value="P:glutamine family amino acid biosynthetic process"/>
    <property type="evidence" value="ECO:0007669"/>
    <property type="project" value="UniProtKB-ARBA"/>
</dbReference>
<evidence type="ECO:0000256" key="6">
    <source>
        <dbReference type="ARBA" id="ARBA00022777"/>
    </source>
</evidence>
<dbReference type="InterPro" id="IPR041739">
    <property type="entry name" value="G5K_ProB"/>
</dbReference>
<dbReference type="PRINTS" id="PR00474">
    <property type="entry name" value="GLU5KINASE"/>
</dbReference>
<keyword evidence="2" id="KW-0028">Amino-acid biosynthesis</keyword>
<dbReference type="GO" id="GO:0005524">
    <property type="term" value="F:ATP binding"/>
    <property type="evidence" value="ECO:0007669"/>
    <property type="project" value="UniProtKB-KW"/>
</dbReference>
<dbReference type="PIRSF" id="PIRSF000729">
    <property type="entry name" value="GK"/>
    <property type="match status" value="1"/>
</dbReference>
<dbReference type="InterPro" id="IPR036393">
    <property type="entry name" value="AceGlu_kinase-like_sf"/>
</dbReference>
<dbReference type="InterPro" id="IPR011529">
    <property type="entry name" value="Glu_5kinase"/>
</dbReference>
<dbReference type="PROSITE" id="PS00902">
    <property type="entry name" value="GLUTAMATE_5_KINASE"/>
    <property type="match status" value="1"/>
</dbReference>
<dbReference type="CDD" id="cd04242">
    <property type="entry name" value="AAK_G5K_ProB"/>
    <property type="match status" value="1"/>
</dbReference>
<dbReference type="SUPFAM" id="SSF53633">
    <property type="entry name" value="Carbamate kinase-like"/>
    <property type="match status" value="1"/>
</dbReference>
<evidence type="ECO:0000256" key="1">
    <source>
        <dbReference type="ARBA" id="ARBA00022490"/>
    </source>
</evidence>
<dbReference type="InterPro" id="IPR019797">
    <property type="entry name" value="Glutamate_5-kinase_CS"/>
</dbReference>
<reference evidence="9" key="1">
    <citation type="submission" date="2021-01" db="EMBL/GenBank/DDBJ databases">
        <authorList>
            <person name="Corre E."/>
            <person name="Pelletier E."/>
            <person name="Niang G."/>
            <person name="Scheremetjew M."/>
            <person name="Finn R."/>
            <person name="Kale V."/>
            <person name="Holt S."/>
            <person name="Cochrane G."/>
            <person name="Meng A."/>
            <person name="Brown T."/>
            <person name="Cohen L."/>
        </authorList>
    </citation>
    <scope>NUCLEOTIDE SEQUENCE</scope>
    <source>
        <strain evidence="9">SAG 63-3</strain>
    </source>
</reference>
<dbReference type="AlphaFoldDB" id="A0A7S0VA30"/>
<dbReference type="EMBL" id="HBFM01023763">
    <property type="protein sequence ID" value="CAD8781322.1"/>
    <property type="molecule type" value="Transcribed_RNA"/>
</dbReference>
<keyword evidence="1" id="KW-0963">Cytoplasm</keyword>
<evidence type="ECO:0000256" key="4">
    <source>
        <dbReference type="ARBA" id="ARBA00022679"/>
    </source>
</evidence>
<dbReference type="NCBIfam" id="TIGR01027">
    <property type="entry name" value="proB"/>
    <property type="match status" value="1"/>
</dbReference>
<dbReference type="InterPro" id="IPR001057">
    <property type="entry name" value="Glu/AcGlu_kinase"/>
</dbReference>
<keyword evidence="7" id="KW-0067">ATP-binding</keyword>
<dbReference type="Gene3D" id="3.40.1160.10">
    <property type="entry name" value="Acetylglutamate kinase-like"/>
    <property type="match status" value="1"/>
</dbReference>
<dbReference type="InterPro" id="IPR005715">
    <property type="entry name" value="Glu_5kinase/COase_Synthase"/>
</dbReference>
<evidence type="ECO:0000256" key="3">
    <source>
        <dbReference type="ARBA" id="ARBA00022650"/>
    </source>
</evidence>
<dbReference type="PANTHER" id="PTHR43654:SF3">
    <property type="entry name" value="GLUTAMATE 5-KINASE"/>
    <property type="match status" value="1"/>
</dbReference>
<dbReference type="PANTHER" id="PTHR43654">
    <property type="entry name" value="GLUTAMATE 5-KINASE"/>
    <property type="match status" value="1"/>
</dbReference>